<reference evidence="1 2" key="1">
    <citation type="submission" date="2018-10" db="EMBL/GenBank/DDBJ databases">
        <title>Sequencing the genomes of 1000 actinobacteria strains.</title>
        <authorList>
            <person name="Klenk H.-P."/>
        </authorList>
    </citation>
    <scope>NUCLEOTIDE SEQUENCE [LARGE SCALE GENOMIC DNA]</scope>
    <source>
        <strain evidence="1 2">DSM 44267</strain>
    </source>
</reference>
<gene>
    <name evidence="1" type="ORF">DFJ68_1592</name>
</gene>
<organism evidence="1 2">
    <name type="scientific">Terracoccus luteus</name>
    <dbReference type="NCBI Taxonomy" id="53356"/>
    <lineage>
        <taxon>Bacteria</taxon>
        <taxon>Bacillati</taxon>
        <taxon>Actinomycetota</taxon>
        <taxon>Actinomycetes</taxon>
        <taxon>Micrococcales</taxon>
        <taxon>Intrasporangiaceae</taxon>
        <taxon>Terracoccus</taxon>
    </lineage>
</organism>
<accession>A0A495XZ54</accession>
<proteinExistence type="predicted"/>
<dbReference type="Pfam" id="PF03013">
    <property type="entry name" value="Pyr_excise"/>
    <property type="match status" value="1"/>
</dbReference>
<comment type="caution">
    <text evidence="1">The sequence shown here is derived from an EMBL/GenBank/DDBJ whole genome shotgun (WGS) entry which is preliminary data.</text>
</comment>
<keyword evidence="2" id="KW-1185">Reference proteome</keyword>
<evidence type="ECO:0000313" key="1">
    <source>
        <dbReference type="EMBL" id="RKT78154.1"/>
    </source>
</evidence>
<dbReference type="Proteomes" id="UP000278440">
    <property type="component" value="Unassembled WGS sequence"/>
</dbReference>
<name>A0A495XZ54_9MICO</name>
<protein>
    <recommendedName>
        <fullName evidence="3">Pyrimidine dimer DNA glycosylase /DNA-(Apurinic or apyrimidinic site) lyase</fullName>
    </recommendedName>
</protein>
<sequence>MQTFVPHVDFERSARALDVKRLGKQRVEVIQIVRALTVPGYAWKNHPAVLMWRGHEEALGRYGLVMCDVWVDLGFDDTCAATIVDDLATAGVSPIRTYDELAAAGALPPWLFDDDVRRSHRSALVRKDADHYRPQFPDVPDDVEYVWPVRSEAVIARERTKAENAEKRRLRTVEREAQLLLAQQAADRRRRSAAARKGWATRREGA</sequence>
<dbReference type="AlphaFoldDB" id="A0A495XZ54"/>
<dbReference type="NCBIfam" id="NF038085">
    <property type="entry name" value="MSMEG_6728_fam"/>
    <property type="match status" value="1"/>
</dbReference>
<dbReference type="EMBL" id="RBXT01000001">
    <property type="protein sequence ID" value="RKT78154.1"/>
    <property type="molecule type" value="Genomic_DNA"/>
</dbReference>
<dbReference type="RefSeq" id="WP_170165721.1">
    <property type="nucleotide sequence ID" value="NZ_RBXT01000001.1"/>
</dbReference>
<evidence type="ECO:0000313" key="2">
    <source>
        <dbReference type="Proteomes" id="UP000278440"/>
    </source>
</evidence>
<evidence type="ECO:0008006" key="3">
    <source>
        <dbReference type="Google" id="ProtNLM"/>
    </source>
</evidence>
<dbReference type="InterPro" id="IPR004260">
    <property type="entry name" value="Pyr-dimer_DNA_glycosylase"/>
</dbReference>